<keyword evidence="1" id="KW-0472">Membrane</keyword>
<accession>A0A7X1AZ41</accession>
<evidence type="ECO:0000313" key="2">
    <source>
        <dbReference type="EMBL" id="MBC2602622.1"/>
    </source>
</evidence>
<proteinExistence type="predicted"/>
<evidence type="ECO:0000256" key="1">
    <source>
        <dbReference type="SAM" id="Phobius"/>
    </source>
</evidence>
<dbReference type="EMBL" id="JACHVA010000101">
    <property type="protein sequence ID" value="MBC2602622.1"/>
    <property type="molecule type" value="Genomic_DNA"/>
</dbReference>
<protein>
    <recommendedName>
        <fullName evidence="4">PEP-CTERM sorting domain-containing protein</fullName>
    </recommendedName>
</protein>
<feature type="transmembrane region" description="Helical" evidence="1">
    <location>
        <begin position="287"/>
        <end position="304"/>
    </location>
</feature>
<organism evidence="2 3">
    <name type="scientific">Puniceicoccus vermicola</name>
    <dbReference type="NCBI Taxonomy" id="388746"/>
    <lineage>
        <taxon>Bacteria</taxon>
        <taxon>Pseudomonadati</taxon>
        <taxon>Verrucomicrobiota</taxon>
        <taxon>Opitutia</taxon>
        <taxon>Puniceicoccales</taxon>
        <taxon>Puniceicoccaceae</taxon>
        <taxon>Puniceicoccus</taxon>
    </lineage>
</organism>
<reference evidence="2 3" key="1">
    <citation type="submission" date="2020-07" db="EMBL/GenBank/DDBJ databases">
        <authorList>
            <person name="Feng X."/>
        </authorList>
    </citation>
    <scope>NUCLEOTIDE SEQUENCE [LARGE SCALE GENOMIC DNA]</scope>
    <source>
        <strain evidence="2 3">JCM14086</strain>
    </source>
</reference>
<keyword evidence="1" id="KW-1133">Transmembrane helix</keyword>
<dbReference type="AlphaFoldDB" id="A0A7X1AZ41"/>
<dbReference type="RefSeq" id="WP_185693288.1">
    <property type="nucleotide sequence ID" value="NZ_JACHVA010000101.1"/>
</dbReference>
<comment type="caution">
    <text evidence="2">The sequence shown here is derived from an EMBL/GenBank/DDBJ whole genome shotgun (WGS) entry which is preliminary data.</text>
</comment>
<keyword evidence="3" id="KW-1185">Reference proteome</keyword>
<name>A0A7X1AZ41_9BACT</name>
<dbReference type="Proteomes" id="UP000525652">
    <property type="component" value="Unassembled WGS sequence"/>
</dbReference>
<sequence length="314" mass="32922">MNPASPSALRSQRSISLGIAAILFGTSILQAAPLVKESFLASDGYVEDGAIGTQDLTGPSGLATGTDVWAASTSIMTYKDEYNLSYGSYTGTGGGVGITNPNSNARFASRTVTPSLPFDNSVSTYYVSFLMDLSSVDATGDAFVAFRSDSSGDNFAFGLGAGVKDGNFMLMNRNSATGVHEYVDLGTAYTSGTHLFVIKLDNGGNSNWNGTEQMSIWIDPIDISSEAAATSDSIVYQSMTSTSGAGSQPIDQLTLHTSDFTANDVLVQFDEATIGTSWSDVVMIPEPGGFALLFGIIGGGILFLRRRPRGHGVK</sequence>
<evidence type="ECO:0000313" key="3">
    <source>
        <dbReference type="Proteomes" id="UP000525652"/>
    </source>
</evidence>
<evidence type="ECO:0008006" key="4">
    <source>
        <dbReference type="Google" id="ProtNLM"/>
    </source>
</evidence>
<gene>
    <name evidence="2" type="ORF">H5P30_12640</name>
</gene>
<keyword evidence="1" id="KW-0812">Transmembrane</keyword>